<evidence type="ECO:0000259" key="1">
    <source>
        <dbReference type="Pfam" id="PF00535"/>
    </source>
</evidence>
<comment type="caution">
    <text evidence="2">The sequence shown here is derived from an EMBL/GenBank/DDBJ whole genome shotgun (WGS) entry which is preliminary data.</text>
</comment>
<organism evidence="2 3">
    <name type="scientific">Maribacter vaceletii</name>
    <dbReference type="NCBI Taxonomy" id="1206816"/>
    <lineage>
        <taxon>Bacteria</taxon>
        <taxon>Pseudomonadati</taxon>
        <taxon>Bacteroidota</taxon>
        <taxon>Flavobacteriia</taxon>
        <taxon>Flavobacteriales</taxon>
        <taxon>Flavobacteriaceae</taxon>
        <taxon>Maribacter</taxon>
    </lineage>
</organism>
<dbReference type="EMBL" id="RBIQ01000012">
    <property type="protein sequence ID" value="RKR07169.1"/>
    <property type="molecule type" value="Genomic_DNA"/>
</dbReference>
<evidence type="ECO:0000313" key="2">
    <source>
        <dbReference type="EMBL" id="RKR07169.1"/>
    </source>
</evidence>
<proteinExistence type="predicted"/>
<reference evidence="2 3" key="1">
    <citation type="submission" date="2018-10" db="EMBL/GenBank/DDBJ databases">
        <title>Genomic Encyclopedia of Archaeal and Bacterial Type Strains, Phase II (KMG-II): from individual species to whole genera.</title>
        <authorList>
            <person name="Goeker M."/>
        </authorList>
    </citation>
    <scope>NUCLEOTIDE SEQUENCE [LARGE SCALE GENOMIC DNA]</scope>
    <source>
        <strain evidence="2 3">DSM 25230</strain>
    </source>
</reference>
<dbReference type="InterPro" id="IPR001173">
    <property type="entry name" value="Glyco_trans_2-like"/>
</dbReference>
<dbReference type="Pfam" id="PF00535">
    <property type="entry name" value="Glycos_transf_2"/>
    <property type="match status" value="1"/>
</dbReference>
<keyword evidence="3" id="KW-1185">Reference proteome</keyword>
<dbReference type="InterPro" id="IPR029044">
    <property type="entry name" value="Nucleotide-diphossugar_trans"/>
</dbReference>
<dbReference type="GO" id="GO:0016758">
    <property type="term" value="F:hexosyltransferase activity"/>
    <property type="evidence" value="ECO:0007669"/>
    <property type="project" value="UniProtKB-ARBA"/>
</dbReference>
<protein>
    <submittedName>
        <fullName evidence="2">Teichuronic acid biosynthesis glycosyltransferase TuaG</fullName>
    </submittedName>
</protein>
<dbReference type="PANTHER" id="PTHR22916:SF3">
    <property type="entry name" value="UDP-GLCNAC:BETAGAL BETA-1,3-N-ACETYLGLUCOSAMINYLTRANSFERASE-LIKE PROTEIN 1"/>
    <property type="match status" value="1"/>
</dbReference>
<gene>
    <name evidence="2" type="ORF">CLV91_3154</name>
</gene>
<dbReference type="Proteomes" id="UP000269412">
    <property type="component" value="Unassembled WGS sequence"/>
</dbReference>
<dbReference type="RefSeq" id="WP_211333232.1">
    <property type="nucleotide sequence ID" value="NZ_RBIQ01000012.1"/>
</dbReference>
<dbReference type="FunFam" id="3.90.550.10:FF:000130">
    <property type="entry name" value="Family 2 glycosyl transferase"/>
    <property type="match status" value="1"/>
</dbReference>
<feature type="domain" description="Glycosyltransferase 2-like" evidence="1">
    <location>
        <begin position="10"/>
        <end position="140"/>
    </location>
</feature>
<dbReference type="CDD" id="cd00761">
    <property type="entry name" value="Glyco_tranf_GTA_type"/>
    <property type="match status" value="1"/>
</dbReference>
<dbReference type="SUPFAM" id="SSF53448">
    <property type="entry name" value="Nucleotide-diphospho-sugar transferases"/>
    <property type="match status" value="1"/>
</dbReference>
<dbReference type="Gene3D" id="3.90.550.10">
    <property type="entry name" value="Spore Coat Polysaccharide Biosynthesis Protein SpsA, Chain A"/>
    <property type="match status" value="1"/>
</dbReference>
<evidence type="ECO:0000313" key="3">
    <source>
        <dbReference type="Proteomes" id="UP000269412"/>
    </source>
</evidence>
<dbReference type="PANTHER" id="PTHR22916">
    <property type="entry name" value="GLYCOSYLTRANSFERASE"/>
    <property type="match status" value="1"/>
</dbReference>
<dbReference type="AlphaFoldDB" id="A0A495DSM9"/>
<keyword evidence="2" id="KW-0808">Transferase</keyword>
<sequence>MINKTQPLVSIITPSYNSEEFIAETINSIICQTYPNWELIIIDDASIDKTIDILHEFANKDSRIKYLRNEKNSGAAITRNKGLDNAQGRFIAFIDSDDIWSKSKLEKQVNFMIDNNIPISFTSYSLINEKSVSLNKTIRSVPSIDYNGYLKNTIIGMSTAMIDTNIVSKDFRFVNIRTRQDTYLWITLLKKGHTAFGIDEILASYRVRKSSISANKFKAAKRVWYLYYNLEKLGLLKSAYNFSYYIFNALKKRT</sequence>
<accession>A0A495DSM9</accession>
<name>A0A495DSM9_9FLAO</name>